<comment type="subcellular location">
    <subcellularLocation>
        <location evidence="2">Cell membrane</location>
        <topology evidence="2">Multi-pass membrane protein</topology>
    </subcellularLocation>
</comment>
<keyword evidence="7" id="KW-0812">Transmembrane</keyword>
<keyword evidence="4" id="KW-1003">Cell membrane</keyword>
<keyword evidence="12" id="KW-0902">Two-component regulatory system</keyword>
<evidence type="ECO:0000313" key="23">
    <source>
        <dbReference type="Proteomes" id="UP000739411"/>
    </source>
</evidence>
<evidence type="ECO:0000256" key="1">
    <source>
        <dbReference type="ARBA" id="ARBA00000085"/>
    </source>
</evidence>
<keyword evidence="11" id="KW-1133">Transmembrane helix</keyword>
<evidence type="ECO:0000256" key="9">
    <source>
        <dbReference type="ARBA" id="ARBA00022777"/>
    </source>
</evidence>
<dbReference type="InterPro" id="IPR005467">
    <property type="entry name" value="His_kinase_dom"/>
</dbReference>
<dbReference type="InterPro" id="IPR036641">
    <property type="entry name" value="HPT_dom_sf"/>
</dbReference>
<dbReference type="InterPro" id="IPR011006">
    <property type="entry name" value="CheY-like_superfamily"/>
</dbReference>
<feature type="domain" description="Histidine kinase" evidence="18">
    <location>
        <begin position="97"/>
        <end position="318"/>
    </location>
</feature>
<organism evidence="22 23">
    <name type="scientific">Candidatus Dechloromonas phosphorivorans</name>
    <dbReference type="NCBI Taxonomy" id="2899244"/>
    <lineage>
        <taxon>Bacteria</taxon>
        <taxon>Pseudomonadati</taxon>
        <taxon>Pseudomonadota</taxon>
        <taxon>Betaproteobacteria</taxon>
        <taxon>Rhodocyclales</taxon>
        <taxon>Azonexaceae</taxon>
        <taxon>Dechloromonas</taxon>
    </lineage>
</organism>
<evidence type="ECO:0000259" key="21">
    <source>
        <dbReference type="PROSITE" id="PS50894"/>
    </source>
</evidence>
<dbReference type="PROSITE" id="PS50885">
    <property type="entry name" value="HAMP"/>
    <property type="match status" value="1"/>
</dbReference>
<evidence type="ECO:0000256" key="15">
    <source>
        <dbReference type="ARBA" id="ARBA00070152"/>
    </source>
</evidence>
<evidence type="ECO:0000256" key="12">
    <source>
        <dbReference type="ARBA" id="ARBA00023012"/>
    </source>
</evidence>
<feature type="modified residue" description="Phosphohistidine" evidence="16">
    <location>
        <position position="670"/>
    </location>
</feature>
<dbReference type="Pfam" id="PF00072">
    <property type="entry name" value="Response_reg"/>
    <property type="match status" value="2"/>
</dbReference>
<dbReference type="PROSITE" id="PS50109">
    <property type="entry name" value="HIS_KIN"/>
    <property type="match status" value="1"/>
</dbReference>
<evidence type="ECO:0000256" key="11">
    <source>
        <dbReference type="ARBA" id="ARBA00022989"/>
    </source>
</evidence>
<evidence type="ECO:0000256" key="5">
    <source>
        <dbReference type="ARBA" id="ARBA00022553"/>
    </source>
</evidence>
<dbReference type="InterPro" id="IPR004358">
    <property type="entry name" value="Sig_transdc_His_kin-like_C"/>
</dbReference>
<keyword evidence="8" id="KW-0547">Nucleotide-binding</keyword>
<keyword evidence="5 17" id="KW-0597">Phosphoprotein</keyword>
<evidence type="ECO:0000256" key="4">
    <source>
        <dbReference type="ARBA" id="ARBA00022475"/>
    </source>
</evidence>
<dbReference type="Proteomes" id="UP000739411">
    <property type="component" value="Unassembled WGS sequence"/>
</dbReference>
<comment type="catalytic activity">
    <reaction evidence="1">
        <text>ATP + protein L-histidine = ADP + protein N-phospho-L-histidine.</text>
        <dbReference type="EC" id="2.7.13.3"/>
    </reaction>
</comment>
<dbReference type="Pfam" id="PF01627">
    <property type="entry name" value="Hpt"/>
    <property type="match status" value="1"/>
</dbReference>
<dbReference type="GO" id="GO:0000155">
    <property type="term" value="F:phosphorelay sensor kinase activity"/>
    <property type="evidence" value="ECO:0007669"/>
    <property type="project" value="InterPro"/>
</dbReference>
<keyword evidence="10" id="KW-0067">ATP-binding</keyword>
<evidence type="ECO:0000256" key="10">
    <source>
        <dbReference type="ARBA" id="ARBA00022840"/>
    </source>
</evidence>
<dbReference type="InterPro" id="IPR036097">
    <property type="entry name" value="HisK_dim/P_sf"/>
</dbReference>
<sequence length="733" mass="80549">MAAAIFLIVLWLLGKLVLKPLNTQVLPAFQSISSGNFTTQFEIHGEDEIAQVMQGLESLQNRLAFDNEQSQSLALAREAALHEAESLSQARAQFLANMSHEIRTPMNAVIGLAYLLLKGELGKREREYVSRIEGAGKMLLGIINDILDFSKIDAGELHLEETGFHLDDILENLSMIVHDRVREKELVLEYVVAPDVPQALRGDPLRLSQILINLVGNAIKFTSEGTVTVFINTRSHDQEFIHLDFSIQDTGIGMSPEQSAKLFQAFAQADNSVTRKYGGTGLGLVICKRLVELMGGRIQVDSEPGAGSIFSFSILLKQDRTEISTVPIAAHHILVVDDNDLARTVLARILQKRGCNVEARDSGDAALQALKNTSQPFDFVLLDLNMPGMNGLELAQHIRENFIRTPKLVLVTGANLNTEDDQDALGGFDAILEKPVTSANIAETLSRLSAKEDKEKRDSCLSAAAAQSIVGMRILVAEDVPTNQLIMRDLLESLGAIVNIADNGRLALEQLAGKGDALDLILMDIQMPEMSGIEACQRIRAGQIRADIPIIALTANAMNEERQRCKEAGMNDFLTKPIEPQALIETVARWRPKHLDKPAKPAPVKEISTSATFPELPGIDVEDGLRRMMNRPAFFEKVLRDFHARFIGETERILAALAANETEEATRRAHSLKGLCGNIGARKLADLARELEFAIKESKPELDNALALVDAELAVVLDGIKQGSRFIKVKRQD</sequence>
<dbReference type="Gene3D" id="3.40.50.2300">
    <property type="match status" value="2"/>
</dbReference>
<feature type="modified residue" description="4-aspartylphosphate" evidence="17">
    <location>
        <position position="383"/>
    </location>
</feature>
<dbReference type="EMBL" id="JADJMS010000006">
    <property type="protein sequence ID" value="MBK7414099.1"/>
    <property type="molecule type" value="Genomic_DNA"/>
</dbReference>
<dbReference type="SUPFAM" id="SSF55874">
    <property type="entry name" value="ATPase domain of HSP90 chaperone/DNA topoisomerase II/histidine kinase"/>
    <property type="match status" value="1"/>
</dbReference>
<dbReference type="CDD" id="cd00082">
    <property type="entry name" value="HisKA"/>
    <property type="match status" value="1"/>
</dbReference>
<dbReference type="FunFam" id="3.30.565.10:FF:000010">
    <property type="entry name" value="Sensor histidine kinase RcsC"/>
    <property type="match status" value="1"/>
</dbReference>
<dbReference type="Gene3D" id="6.10.340.10">
    <property type="match status" value="1"/>
</dbReference>
<dbReference type="PANTHER" id="PTHR45339">
    <property type="entry name" value="HYBRID SIGNAL TRANSDUCTION HISTIDINE KINASE J"/>
    <property type="match status" value="1"/>
</dbReference>
<evidence type="ECO:0000256" key="3">
    <source>
        <dbReference type="ARBA" id="ARBA00012438"/>
    </source>
</evidence>
<dbReference type="Pfam" id="PF00672">
    <property type="entry name" value="HAMP"/>
    <property type="match status" value="1"/>
</dbReference>
<keyword evidence="9" id="KW-0418">Kinase</keyword>
<evidence type="ECO:0000256" key="13">
    <source>
        <dbReference type="ARBA" id="ARBA00023136"/>
    </source>
</evidence>
<reference evidence="22 23" key="1">
    <citation type="submission" date="2020-10" db="EMBL/GenBank/DDBJ databases">
        <title>Connecting structure to function with the recovery of over 1000 high-quality activated sludge metagenome-assembled genomes encoding full-length rRNA genes using long-read sequencing.</title>
        <authorList>
            <person name="Singleton C.M."/>
            <person name="Petriglieri F."/>
            <person name="Kristensen J.M."/>
            <person name="Kirkegaard R.H."/>
            <person name="Michaelsen T.Y."/>
            <person name="Andersen M.H."/>
            <person name="Karst S.M."/>
            <person name="Dueholm M.S."/>
            <person name="Nielsen P.H."/>
            <person name="Albertsen M."/>
        </authorList>
    </citation>
    <scope>NUCLEOTIDE SEQUENCE [LARGE SCALE GENOMIC DNA]</scope>
    <source>
        <strain evidence="22">EsbW_18-Q3-R4-48_BATAC.463</strain>
    </source>
</reference>
<dbReference type="Gene3D" id="3.30.565.10">
    <property type="entry name" value="Histidine kinase-like ATPase, C-terminal domain"/>
    <property type="match status" value="1"/>
</dbReference>
<keyword evidence="6" id="KW-0808">Transferase</keyword>
<accession>A0A935JX14</accession>
<feature type="domain" description="Response regulatory" evidence="19">
    <location>
        <begin position="473"/>
        <end position="591"/>
    </location>
</feature>
<comment type="caution">
    <text evidence="22">The sequence shown here is derived from an EMBL/GenBank/DDBJ whole genome shotgun (WGS) entry which is preliminary data.</text>
</comment>
<dbReference type="AlphaFoldDB" id="A0A935JX14"/>
<dbReference type="GO" id="GO:0005524">
    <property type="term" value="F:ATP binding"/>
    <property type="evidence" value="ECO:0007669"/>
    <property type="project" value="UniProtKB-KW"/>
</dbReference>
<feature type="domain" description="HAMP" evidence="20">
    <location>
        <begin position="28"/>
        <end position="68"/>
    </location>
</feature>
<proteinExistence type="predicted"/>
<dbReference type="CDD" id="cd16922">
    <property type="entry name" value="HATPase_EvgS-ArcB-TorS-like"/>
    <property type="match status" value="1"/>
</dbReference>
<dbReference type="InterPro" id="IPR003660">
    <property type="entry name" value="HAMP_dom"/>
</dbReference>
<dbReference type="CDD" id="cd00088">
    <property type="entry name" value="HPT"/>
    <property type="match status" value="1"/>
</dbReference>
<evidence type="ECO:0000259" key="20">
    <source>
        <dbReference type="PROSITE" id="PS50885"/>
    </source>
</evidence>
<feature type="domain" description="HPt" evidence="21">
    <location>
        <begin position="631"/>
        <end position="730"/>
    </location>
</feature>
<evidence type="ECO:0000259" key="19">
    <source>
        <dbReference type="PROSITE" id="PS50110"/>
    </source>
</evidence>
<dbReference type="SUPFAM" id="SSF47384">
    <property type="entry name" value="Homodimeric domain of signal transducing histidine kinase"/>
    <property type="match status" value="1"/>
</dbReference>
<dbReference type="SUPFAM" id="SSF47226">
    <property type="entry name" value="Histidine-containing phosphotransfer domain, HPT domain"/>
    <property type="match status" value="1"/>
</dbReference>
<dbReference type="Pfam" id="PF02518">
    <property type="entry name" value="HATPase_c"/>
    <property type="match status" value="1"/>
</dbReference>
<protein>
    <recommendedName>
        <fullName evidence="15">Virulence sensor protein BvgS</fullName>
        <ecNumber evidence="3">2.7.13.3</ecNumber>
    </recommendedName>
</protein>
<dbReference type="InterPro" id="IPR003594">
    <property type="entry name" value="HATPase_dom"/>
</dbReference>
<dbReference type="PANTHER" id="PTHR45339:SF1">
    <property type="entry name" value="HYBRID SIGNAL TRANSDUCTION HISTIDINE KINASE J"/>
    <property type="match status" value="1"/>
</dbReference>
<dbReference type="SUPFAM" id="SSF52172">
    <property type="entry name" value="CheY-like"/>
    <property type="match status" value="2"/>
</dbReference>
<evidence type="ECO:0000256" key="8">
    <source>
        <dbReference type="ARBA" id="ARBA00022741"/>
    </source>
</evidence>
<dbReference type="InterPro" id="IPR036890">
    <property type="entry name" value="HATPase_C_sf"/>
</dbReference>
<evidence type="ECO:0000256" key="7">
    <source>
        <dbReference type="ARBA" id="ARBA00022692"/>
    </source>
</evidence>
<dbReference type="Pfam" id="PF00512">
    <property type="entry name" value="HisKA"/>
    <property type="match status" value="1"/>
</dbReference>
<dbReference type="PRINTS" id="PR00344">
    <property type="entry name" value="BCTRLSENSOR"/>
</dbReference>
<dbReference type="CDD" id="cd17546">
    <property type="entry name" value="REC_hyHK_CKI1_RcsC-like"/>
    <property type="match status" value="2"/>
</dbReference>
<dbReference type="SMART" id="SM00448">
    <property type="entry name" value="REC"/>
    <property type="match status" value="2"/>
</dbReference>
<evidence type="ECO:0000256" key="16">
    <source>
        <dbReference type="PROSITE-ProRule" id="PRU00110"/>
    </source>
</evidence>
<dbReference type="SMART" id="SM00387">
    <property type="entry name" value="HATPase_c"/>
    <property type="match status" value="1"/>
</dbReference>
<feature type="modified residue" description="4-aspartylphosphate" evidence="17">
    <location>
        <position position="524"/>
    </location>
</feature>
<keyword evidence="13" id="KW-0472">Membrane</keyword>
<comment type="function">
    <text evidence="14">Member of the two-component regulatory system BvgS/BvgA. Phosphorylates BvgA via a four-step phosphorelay in response to environmental signals.</text>
</comment>
<dbReference type="Gene3D" id="1.10.287.130">
    <property type="match status" value="1"/>
</dbReference>
<dbReference type="EC" id="2.7.13.3" evidence="3"/>
<dbReference type="GO" id="GO:0005886">
    <property type="term" value="C:plasma membrane"/>
    <property type="evidence" value="ECO:0007669"/>
    <property type="project" value="UniProtKB-SubCell"/>
</dbReference>
<dbReference type="SMART" id="SM00388">
    <property type="entry name" value="HisKA"/>
    <property type="match status" value="1"/>
</dbReference>
<dbReference type="PROSITE" id="PS50894">
    <property type="entry name" value="HPT"/>
    <property type="match status" value="1"/>
</dbReference>
<gene>
    <name evidence="22" type="ORF">IPJ38_02235</name>
</gene>
<evidence type="ECO:0000256" key="14">
    <source>
        <dbReference type="ARBA" id="ARBA00058004"/>
    </source>
</evidence>
<evidence type="ECO:0000313" key="22">
    <source>
        <dbReference type="EMBL" id="MBK7414099.1"/>
    </source>
</evidence>
<name>A0A935JX14_9RHOO</name>
<dbReference type="InterPro" id="IPR008207">
    <property type="entry name" value="Sig_transdc_His_kin_Hpt_dom"/>
</dbReference>
<dbReference type="CDD" id="cd06225">
    <property type="entry name" value="HAMP"/>
    <property type="match status" value="1"/>
</dbReference>
<dbReference type="InterPro" id="IPR003661">
    <property type="entry name" value="HisK_dim/P_dom"/>
</dbReference>
<evidence type="ECO:0000256" key="17">
    <source>
        <dbReference type="PROSITE-ProRule" id="PRU00169"/>
    </source>
</evidence>
<dbReference type="InterPro" id="IPR001789">
    <property type="entry name" value="Sig_transdc_resp-reg_receiver"/>
</dbReference>
<evidence type="ECO:0000259" key="18">
    <source>
        <dbReference type="PROSITE" id="PS50109"/>
    </source>
</evidence>
<feature type="domain" description="Response regulatory" evidence="19">
    <location>
        <begin position="332"/>
        <end position="449"/>
    </location>
</feature>
<dbReference type="PROSITE" id="PS50110">
    <property type="entry name" value="RESPONSE_REGULATORY"/>
    <property type="match status" value="2"/>
</dbReference>
<evidence type="ECO:0000256" key="2">
    <source>
        <dbReference type="ARBA" id="ARBA00004651"/>
    </source>
</evidence>
<evidence type="ECO:0000256" key="6">
    <source>
        <dbReference type="ARBA" id="ARBA00022679"/>
    </source>
</evidence>
<dbReference type="Gene3D" id="1.20.120.160">
    <property type="entry name" value="HPT domain"/>
    <property type="match status" value="1"/>
</dbReference>